<dbReference type="AlphaFoldDB" id="A0A076LPP5"/>
<name>A0A076LPP5_9GAMM</name>
<dbReference type="HOGENOM" id="CLU_3215568_0_0_6"/>
<dbReference type="EMBL" id="CP006664">
    <property type="protein sequence ID" value="AIJ10590.1"/>
    <property type="molecule type" value="Genomic_DNA"/>
</dbReference>
<protein>
    <submittedName>
        <fullName evidence="1">Phage replication protein</fullName>
    </submittedName>
</protein>
<accession>A0A076LPP5</accession>
<dbReference type="Proteomes" id="UP000028681">
    <property type="component" value="Chromosome"/>
</dbReference>
<evidence type="ECO:0000313" key="2">
    <source>
        <dbReference type="Proteomes" id="UP000028681"/>
    </source>
</evidence>
<gene>
    <name evidence="1" type="ORF">ETEE_4185</name>
</gene>
<dbReference type="KEGG" id="ete:ETEE_4185"/>
<evidence type="ECO:0000313" key="1">
    <source>
        <dbReference type="EMBL" id="AIJ10590.1"/>
    </source>
</evidence>
<organism evidence="1 2">
    <name type="scientific">Edwardsiella anguillarum ET080813</name>
    <dbReference type="NCBI Taxonomy" id="667120"/>
    <lineage>
        <taxon>Bacteria</taxon>
        <taxon>Pseudomonadati</taxon>
        <taxon>Pseudomonadota</taxon>
        <taxon>Gammaproteobacteria</taxon>
        <taxon>Enterobacterales</taxon>
        <taxon>Hafniaceae</taxon>
        <taxon>Edwardsiella</taxon>
    </lineage>
</organism>
<sequence>MARGYVVRLEDGRTYRASRITGELLAVTHLPPLKHAPGRFREQR</sequence>
<reference evidence="1 2" key="1">
    <citation type="journal article" date="2012" name="PLoS ONE">
        <title>Edwardsiella comparative phylogenomics reveal the new intra/inter-species taxonomic relationships, virulence evolution and niche adaptation mechanisms.</title>
        <authorList>
            <person name="Yang M."/>
            <person name="Lv Y."/>
            <person name="Xiao J."/>
            <person name="Wu H."/>
            <person name="Zheng H."/>
            <person name="Liu Q."/>
            <person name="Zhang Y."/>
            <person name="Wang Q."/>
        </authorList>
    </citation>
    <scope>NUCLEOTIDE SEQUENCE [LARGE SCALE GENOMIC DNA]</scope>
    <source>
        <strain evidence="2">080813</strain>
    </source>
</reference>
<proteinExistence type="predicted"/>